<dbReference type="GO" id="GO:1990432">
    <property type="term" value="P:siRNA 3'-end processing"/>
    <property type="evidence" value="ECO:0007669"/>
    <property type="project" value="TreeGrafter"/>
</dbReference>
<feature type="compositionally biased region" description="Polar residues" evidence="2">
    <location>
        <begin position="402"/>
        <end position="420"/>
    </location>
</feature>
<keyword evidence="4" id="KW-1185">Reference proteome</keyword>
<dbReference type="Pfam" id="PF04857">
    <property type="entry name" value="CAF1"/>
    <property type="match status" value="1"/>
</dbReference>
<dbReference type="GO" id="GO:0003723">
    <property type="term" value="F:RNA binding"/>
    <property type="evidence" value="ECO:0007669"/>
    <property type="project" value="TreeGrafter"/>
</dbReference>
<reference evidence="3 4" key="1">
    <citation type="submission" date="2019-04" db="EMBL/GenBank/DDBJ databases">
        <title>Friends and foes A comparative genomics study of 23 Aspergillus species from section Flavi.</title>
        <authorList>
            <consortium name="DOE Joint Genome Institute"/>
            <person name="Kjaerbolling I."/>
            <person name="Vesth T."/>
            <person name="Frisvad J.C."/>
            <person name="Nybo J.L."/>
            <person name="Theobald S."/>
            <person name="Kildgaard S."/>
            <person name="Isbrandt T."/>
            <person name="Kuo A."/>
            <person name="Sato A."/>
            <person name="Lyhne E.K."/>
            <person name="Kogle M.E."/>
            <person name="Wiebenga A."/>
            <person name="Kun R.S."/>
            <person name="Lubbers R.J."/>
            <person name="Makela M.R."/>
            <person name="Barry K."/>
            <person name="Chovatia M."/>
            <person name="Clum A."/>
            <person name="Daum C."/>
            <person name="Haridas S."/>
            <person name="He G."/>
            <person name="LaButti K."/>
            <person name="Lipzen A."/>
            <person name="Mondo S."/>
            <person name="Riley R."/>
            <person name="Salamov A."/>
            <person name="Simmons B.A."/>
            <person name="Magnuson J.K."/>
            <person name="Henrissat B."/>
            <person name="Mortensen U.H."/>
            <person name="Larsen T.O."/>
            <person name="Devries R.P."/>
            <person name="Grigoriev I.V."/>
            <person name="Machida M."/>
            <person name="Baker S.E."/>
            <person name="Andersen M.R."/>
        </authorList>
    </citation>
    <scope>NUCLEOTIDE SEQUENCE [LARGE SCALE GENOMIC DNA]</scope>
    <source>
        <strain evidence="3 4">IBT 18842</strain>
    </source>
</reference>
<dbReference type="PANTHER" id="PTHR15092">
    <property type="entry name" value="POLY A -SPECIFIC RIBONUCLEASE/TARGET OF EGR1, MEMBER 1"/>
    <property type="match status" value="1"/>
</dbReference>
<dbReference type="InterPro" id="IPR012337">
    <property type="entry name" value="RNaseH-like_sf"/>
</dbReference>
<dbReference type="PANTHER" id="PTHR15092:SF22">
    <property type="entry name" value="POLY(A)-SPECIFIC RIBONUCLEASE PNLDC1"/>
    <property type="match status" value="1"/>
</dbReference>
<dbReference type="GO" id="GO:1990431">
    <property type="term" value="P:priRNA 3'-end processing"/>
    <property type="evidence" value="ECO:0007669"/>
    <property type="project" value="TreeGrafter"/>
</dbReference>
<dbReference type="InterPro" id="IPR036397">
    <property type="entry name" value="RNaseH_sf"/>
</dbReference>
<evidence type="ECO:0000256" key="1">
    <source>
        <dbReference type="ARBA" id="ARBA00008372"/>
    </source>
</evidence>
<dbReference type="GO" id="GO:0005634">
    <property type="term" value="C:nucleus"/>
    <property type="evidence" value="ECO:0007669"/>
    <property type="project" value="TreeGrafter"/>
</dbReference>
<dbReference type="Gene3D" id="3.30.420.10">
    <property type="entry name" value="Ribonuclease H-like superfamily/Ribonuclease H"/>
    <property type="match status" value="2"/>
</dbReference>
<dbReference type="Proteomes" id="UP000325780">
    <property type="component" value="Unassembled WGS sequence"/>
</dbReference>
<dbReference type="AlphaFoldDB" id="A0A5N6U823"/>
<dbReference type="EMBL" id="ML742027">
    <property type="protein sequence ID" value="KAE8154730.1"/>
    <property type="molecule type" value="Genomic_DNA"/>
</dbReference>
<dbReference type="InterPro" id="IPR006941">
    <property type="entry name" value="RNase_CAF1"/>
</dbReference>
<organism evidence="3 4">
    <name type="scientific">Aspergillus avenaceus</name>
    <dbReference type="NCBI Taxonomy" id="36643"/>
    <lineage>
        <taxon>Eukaryota</taxon>
        <taxon>Fungi</taxon>
        <taxon>Dikarya</taxon>
        <taxon>Ascomycota</taxon>
        <taxon>Pezizomycotina</taxon>
        <taxon>Eurotiomycetes</taxon>
        <taxon>Eurotiomycetidae</taxon>
        <taxon>Eurotiales</taxon>
        <taxon>Aspergillaceae</taxon>
        <taxon>Aspergillus</taxon>
        <taxon>Aspergillus subgen. Circumdati</taxon>
    </lineage>
</organism>
<evidence type="ECO:0000313" key="4">
    <source>
        <dbReference type="Proteomes" id="UP000325780"/>
    </source>
</evidence>
<evidence type="ECO:0000313" key="3">
    <source>
        <dbReference type="EMBL" id="KAE8154730.1"/>
    </source>
</evidence>
<dbReference type="GO" id="GO:0000175">
    <property type="term" value="F:3'-5'-RNA exonuclease activity"/>
    <property type="evidence" value="ECO:0007669"/>
    <property type="project" value="TreeGrafter"/>
</dbReference>
<sequence length="635" mass="71697">MAPPGKNNGVATLQERYVEVKKAAEKYNILQIGLTICHEDTETGTYTLKPYNLYLNPLIDRRLEVQRDCCFQSSAVQFLLENKFSMKSLYTDGVSYLSRDEETRALARINEKPSTRKVLDVKETEHESLAFLGLIRRLIDDWLALGEDRNCYLNIPPPKSPIASPEAKALPSVLNSYQKRLIHQLIEVEYPSLVTVSRASFIQIIYYNEQRENAARVMEIKRLQERTRKQRGFMWIIEALTGGDLTDLDPYCFTTILSDSMTIGPQPSLREFSEKMKQRLQSHRPVLVGHNIFIDLVYLCRCFIGALPDKVEDFQTMVKGLFPMVMDTKFLATHDCGSITPKSSLSDINDSLLDIETPKTCIHDEHSKYGAENFAHEAGYDSLLTAQVFVKLSAQLRDSCESKFTSQPPEHKIQQATTSPEAFKTRLARQSPKQISQRTITPRSKLTNHAPEKISQRAAAYAEAFGLKIAGQAPKQINQQTITPRSELTNHAPEKISQRAAAYAEAFGLKITGQAPKQKSQQATTLFEATISSKKGRNGSVEWGSRVKKRTPTVKTGNWRNGNWRGTRFDVLEVEETTDSTKNVTIEPHKLSDSDMIAQKAANGELIPRPGAQFWKIYGNKLRVFGTQERVCNIA</sequence>
<gene>
    <name evidence="3" type="ORF">BDV25DRAFT_135650</name>
</gene>
<feature type="region of interest" description="Disordered" evidence="2">
    <location>
        <begin position="402"/>
        <end position="421"/>
    </location>
</feature>
<protein>
    <submittedName>
        <fullName evidence="3">Ribonuclease H-like domain-containing protein</fullName>
    </submittedName>
</protein>
<accession>A0A5N6U823</accession>
<dbReference type="SUPFAM" id="SSF53098">
    <property type="entry name" value="Ribonuclease H-like"/>
    <property type="match status" value="1"/>
</dbReference>
<dbReference type="InterPro" id="IPR051181">
    <property type="entry name" value="CAF1_poly(A)_ribonucleases"/>
</dbReference>
<proteinExistence type="inferred from homology"/>
<evidence type="ECO:0000256" key="2">
    <source>
        <dbReference type="SAM" id="MobiDB-lite"/>
    </source>
</evidence>
<dbReference type="OrthoDB" id="414075at2759"/>
<dbReference type="GO" id="GO:0000289">
    <property type="term" value="P:nuclear-transcribed mRNA poly(A) tail shortening"/>
    <property type="evidence" value="ECO:0007669"/>
    <property type="project" value="TreeGrafter"/>
</dbReference>
<comment type="similarity">
    <text evidence="1">Belongs to the CAF1 family.</text>
</comment>
<name>A0A5N6U823_ASPAV</name>